<feature type="non-terminal residue" evidence="1">
    <location>
        <position position="50"/>
    </location>
</feature>
<sequence length="50" mass="5772">MAENNNFVQPTIPKFDGFYDHWAMLMENLMRSKEYLGLIENGVTIAPPNL</sequence>
<comment type="caution">
    <text evidence="1">The sequence shown here is derived from an EMBL/GenBank/DDBJ whole genome shotgun (WGS) entry which is preliminary data.</text>
</comment>
<dbReference type="Proteomes" id="UP000265520">
    <property type="component" value="Unassembled WGS sequence"/>
</dbReference>
<proteinExistence type="predicted"/>
<dbReference type="AlphaFoldDB" id="A0A392TZW4"/>
<evidence type="ECO:0000313" key="2">
    <source>
        <dbReference type="Proteomes" id="UP000265520"/>
    </source>
</evidence>
<protein>
    <submittedName>
        <fullName evidence="1">Homeobox-leucine zipper protein HDG8-like</fullName>
    </submittedName>
</protein>
<keyword evidence="2" id="KW-1185">Reference proteome</keyword>
<name>A0A392TZW4_9FABA</name>
<accession>A0A392TZW4</accession>
<keyword evidence="1" id="KW-0238">DNA-binding</keyword>
<evidence type="ECO:0000313" key="1">
    <source>
        <dbReference type="EMBL" id="MCI66722.1"/>
    </source>
</evidence>
<dbReference type="EMBL" id="LXQA010700860">
    <property type="protein sequence ID" value="MCI66722.1"/>
    <property type="molecule type" value="Genomic_DNA"/>
</dbReference>
<reference evidence="1 2" key="1">
    <citation type="journal article" date="2018" name="Front. Plant Sci.">
        <title>Red Clover (Trifolium pratense) and Zigzag Clover (T. medium) - A Picture of Genomic Similarities and Differences.</title>
        <authorList>
            <person name="Dluhosova J."/>
            <person name="Istvanek J."/>
            <person name="Nedelnik J."/>
            <person name="Repkova J."/>
        </authorList>
    </citation>
    <scope>NUCLEOTIDE SEQUENCE [LARGE SCALE GENOMIC DNA]</scope>
    <source>
        <strain evidence="2">cv. 10/8</strain>
        <tissue evidence="1">Leaf</tissue>
    </source>
</reference>
<dbReference type="GO" id="GO:0003677">
    <property type="term" value="F:DNA binding"/>
    <property type="evidence" value="ECO:0007669"/>
    <property type="project" value="UniProtKB-KW"/>
</dbReference>
<keyword evidence="1" id="KW-0371">Homeobox</keyword>
<organism evidence="1 2">
    <name type="scientific">Trifolium medium</name>
    <dbReference type="NCBI Taxonomy" id="97028"/>
    <lineage>
        <taxon>Eukaryota</taxon>
        <taxon>Viridiplantae</taxon>
        <taxon>Streptophyta</taxon>
        <taxon>Embryophyta</taxon>
        <taxon>Tracheophyta</taxon>
        <taxon>Spermatophyta</taxon>
        <taxon>Magnoliopsida</taxon>
        <taxon>eudicotyledons</taxon>
        <taxon>Gunneridae</taxon>
        <taxon>Pentapetalae</taxon>
        <taxon>rosids</taxon>
        <taxon>fabids</taxon>
        <taxon>Fabales</taxon>
        <taxon>Fabaceae</taxon>
        <taxon>Papilionoideae</taxon>
        <taxon>50 kb inversion clade</taxon>
        <taxon>NPAAA clade</taxon>
        <taxon>Hologalegina</taxon>
        <taxon>IRL clade</taxon>
        <taxon>Trifolieae</taxon>
        <taxon>Trifolium</taxon>
    </lineage>
</organism>